<dbReference type="SUPFAM" id="SSF54909">
    <property type="entry name" value="Dimeric alpha+beta barrel"/>
    <property type="match status" value="1"/>
</dbReference>
<gene>
    <name evidence="1" type="ORF">GCM10010466_08010</name>
</gene>
<accession>A0ABP6MML8</accession>
<dbReference type="InterPro" id="IPR011008">
    <property type="entry name" value="Dimeric_a/b-barrel"/>
</dbReference>
<keyword evidence="2" id="KW-1185">Reference proteome</keyword>
<reference evidence="2" key="1">
    <citation type="journal article" date="2019" name="Int. J. Syst. Evol. Microbiol.">
        <title>The Global Catalogue of Microorganisms (GCM) 10K type strain sequencing project: providing services to taxonomists for standard genome sequencing and annotation.</title>
        <authorList>
            <consortium name="The Broad Institute Genomics Platform"/>
            <consortium name="The Broad Institute Genome Sequencing Center for Infectious Disease"/>
            <person name="Wu L."/>
            <person name="Ma J."/>
        </authorList>
    </citation>
    <scope>NUCLEOTIDE SEQUENCE [LARGE SCALE GENOMIC DNA]</scope>
    <source>
        <strain evidence="2">JCM 9373</strain>
    </source>
</reference>
<protein>
    <recommendedName>
        <fullName evidence="3">YCII-related domain-containing protein</fullName>
    </recommendedName>
</protein>
<proteinExistence type="predicted"/>
<evidence type="ECO:0000313" key="1">
    <source>
        <dbReference type="EMBL" id="GAA3119574.1"/>
    </source>
</evidence>
<dbReference type="EMBL" id="BAAAUT010000005">
    <property type="protein sequence ID" value="GAA3119574.1"/>
    <property type="molecule type" value="Genomic_DNA"/>
</dbReference>
<comment type="caution">
    <text evidence="1">The sequence shown here is derived from an EMBL/GenBank/DDBJ whole genome shotgun (WGS) entry which is preliminary data.</text>
</comment>
<sequence length="113" mass="12735">MRYALVFRDAAQAERTWEGMDDDEREREFEKVDRWFAAHAGRITAFRRLRSVETATTVRWGTGEGLRFVDGPFCGEHEAVSGYIEVEAAGLDDVLGMLRTWPGAATVEVRPVG</sequence>
<dbReference type="Proteomes" id="UP001500320">
    <property type="component" value="Unassembled WGS sequence"/>
</dbReference>
<evidence type="ECO:0008006" key="3">
    <source>
        <dbReference type="Google" id="ProtNLM"/>
    </source>
</evidence>
<name>A0ABP6MML8_9ACTN</name>
<organism evidence="1 2">
    <name type="scientific">Planomonospora alba</name>
    <dbReference type="NCBI Taxonomy" id="161354"/>
    <lineage>
        <taxon>Bacteria</taxon>
        <taxon>Bacillati</taxon>
        <taxon>Actinomycetota</taxon>
        <taxon>Actinomycetes</taxon>
        <taxon>Streptosporangiales</taxon>
        <taxon>Streptosporangiaceae</taxon>
        <taxon>Planomonospora</taxon>
    </lineage>
</organism>
<dbReference type="Gene3D" id="3.30.70.1060">
    <property type="entry name" value="Dimeric alpha+beta barrel"/>
    <property type="match status" value="1"/>
</dbReference>
<evidence type="ECO:0000313" key="2">
    <source>
        <dbReference type="Proteomes" id="UP001500320"/>
    </source>
</evidence>